<dbReference type="PIRSF" id="PIRSF005859">
    <property type="entry name" value="PBR"/>
    <property type="match status" value="1"/>
</dbReference>
<keyword evidence="9" id="KW-1185">Reference proteome</keyword>
<evidence type="ECO:0000256" key="1">
    <source>
        <dbReference type="ARBA" id="ARBA00004141"/>
    </source>
</evidence>
<dbReference type="RefSeq" id="WP_156023998.1">
    <property type="nucleotide sequence ID" value="NZ_AUNB01000084.1"/>
</dbReference>
<proteinExistence type="inferred from homology"/>
<dbReference type="Pfam" id="PF03073">
    <property type="entry name" value="TspO_MBR"/>
    <property type="match status" value="1"/>
</dbReference>
<dbReference type="AlphaFoldDB" id="A0A074JSE3"/>
<evidence type="ECO:0000256" key="5">
    <source>
        <dbReference type="ARBA" id="ARBA00023136"/>
    </source>
</evidence>
<keyword evidence="3 6" id="KW-0812">Transmembrane</keyword>
<evidence type="ECO:0000256" key="2">
    <source>
        <dbReference type="ARBA" id="ARBA00007524"/>
    </source>
</evidence>
<keyword evidence="7" id="KW-0732">Signal</keyword>
<evidence type="ECO:0000313" key="9">
    <source>
        <dbReference type="Proteomes" id="UP000027471"/>
    </source>
</evidence>
<dbReference type="eggNOG" id="COG3476">
    <property type="taxonomic scope" value="Bacteria"/>
</dbReference>
<gene>
    <name evidence="8" type="ORF">DT23_08300</name>
</gene>
<reference evidence="8 9" key="1">
    <citation type="journal article" date="2015" name="Antonie Van Leeuwenhoek">
        <title>Thioclava indica sp. nov., isolated from surface seawater of the Indian Ocean.</title>
        <authorList>
            <person name="Liu Y."/>
            <person name="Lai Q."/>
            <person name="Du J."/>
            <person name="Xu H."/>
            <person name="Jiang L."/>
            <person name="Shao Z."/>
        </authorList>
    </citation>
    <scope>NUCLEOTIDE SEQUENCE [LARGE SCALE GENOMIC DNA]</scope>
    <source>
        <strain evidence="8 9">DT23-4</strain>
    </source>
</reference>
<dbReference type="InterPro" id="IPR038330">
    <property type="entry name" value="TspO/MBR-related_sf"/>
</dbReference>
<feature type="transmembrane region" description="Helical" evidence="6">
    <location>
        <begin position="41"/>
        <end position="59"/>
    </location>
</feature>
<protein>
    <recommendedName>
        <fullName evidence="10">CrtK</fullName>
    </recommendedName>
</protein>
<dbReference type="NCBIfam" id="NF047825">
    <property type="entry name" value="T-richsensTspOAlph"/>
    <property type="match status" value="1"/>
</dbReference>
<organism evidence="8 9">
    <name type="scientific">Thioclava indica</name>
    <dbReference type="NCBI Taxonomy" id="1353528"/>
    <lineage>
        <taxon>Bacteria</taxon>
        <taxon>Pseudomonadati</taxon>
        <taxon>Pseudomonadota</taxon>
        <taxon>Alphaproteobacteria</taxon>
        <taxon>Rhodobacterales</taxon>
        <taxon>Paracoccaceae</taxon>
        <taxon>Thioclava</taxon>
    </lineage>
</organism>
<feature type="transmembrane region" description="Helical" evidence="6">
    <location>
        <begin position="95"/>
        <end position="116"/>
    </location>
</feature>
<sequence length="150" mass="16484">MLTYFLLFLAASAAAAATGIIFKPGAWYEGLTRPGFTPPNWVFPVAWSYLYVSVAYAAARVAGYDGAQMALALFAVQIALNTLWTPVFFGAHRLGFGMLVLSLLWVAVAAMMVAFFRVDLIAGLLVIPYIVWLSLAGALNWRVWRDNRTT</sequence>
<name>A0A074JSE3_9RHOB</name>
<accession>A0A074JSE3</accession>
<comment type="subcellular location">
    <subcellularLocation>
        <location evidence="1">Membrane</location>
        <topology evidence="1">Multi-pass membrane protein</topology>
    </subcellularLocation>
</comment>
<dbReference type="PANTHER" id="PTHR10057:SF0">
    <property type="entry name" value="TRANSLOCATOR PROTEIN"/>
    <property type="match status" value="1"/>
</dbReference>
<dbReference type="FunFam" id="1.20.1260.100:FF:000001">
    <property type="entry name" value="translocator protein 2"/>
    <property type="match status" value="1"/>
</dbReference>
<dbReference type="InterPro" id="IPR004307">
    <property type="entry name" value="TspO_MBR"/>
</dbReference>
<comment type="caution">
    <text evidence="8">The sequence shown here is derived from an EMBL/GenBank/DDBJ whole genome shotgun (WGS) entry which is preliminary data.</text>
</comment>
<evidence type="ECO:0000256" key="3">
    <source>
        <dbReference type="ARBA" id="ARBA00022692"/>
    </source>
</evidence>
<evidence type="ECO:0008006" key="10">
    <source>
        <dbReference type="Google" id="ProtNLM"/>
    </source>
</evidence>
<keyword evidence="5 6" id="KW-0472">Membrane</keyword>
<evidence type="ECO:0000313" key="8">
    <source>
        <dbReference type="EMBL" id="KEO52277.1"/>
    </source>
</evidence>
<feature type="transmembrane region" description="Helical" evidence="6">
    <location>
        <begin position="71"/>
        <end position="89"/>
    </location>
</feature>
<feature type="transmembrane region" description="Helical" evidence="6">
    <location>
        <begin position="123"/>
        <end position="144"/>
    </location>
</feature>
<feature type="signal peptide" evidence="7">
    <location>
        <begin position="1"/>
        <end position="16"/>
    </location>
</feature>
<dbReference type="Proteomes" id="UP000027471">
    <property type="component" value="Unassembled WGS sequence"/>
</dbReference>
<keyword evidence="4 6" id="KW-1133">Transmembrane helix</keyword>
<evidence type="ECO:0000256" key="7">
    <source>
        <dbReference type="SAM" id="SignalP"/>
    </source>
</evidence>
<dbReference type="GO" id="GO:0033013">
    <property type="term" value="P:tetrapyrrole metabolic process"/>
    <property type="evidence" value="ECO:0007669"/>
    <property type="project" value="UniProtKB-ARBA"/>
</dbReference>
<evidence type="ECO:0000256" key="6">
    <source>
        <dbReference type="SAM" id="Phobius"/>
    </source>
</evidence>
<dbReference type="EMBL" id="AUNB01000084">
    <property type="protein sequence ID" value="KEO52277.1"/>
    <property type="molecule type" value="Genomic_DNA"/>
</dbReference>
<comment type="similarity">
    <text evidence="2">Belongs to the TspO/BZRP family.</text>
</comment>
<feature type="chain" id="PRO_5001697079" description="CrtK" evidence="7">
    <location>
        <begin position="17"/>
        <end position="150"/>
    </location>
</feature>
<dbReference type="Gene3D" id="1.20.1260.100">
    <property type="entry name" value="TspO/MBR protein"/>
    <property type="match status" value="1"/>
</dbReference>
<dbReference type="STRING" id="1353528.DT23_08300"/>
<dbReference type="PANTHER" id="PTHR10057">
    <property type="entry name" value="PERIPHERAL-TYPE BENZODIAZEPINE RECEPTOR"/>
    <property type="match status" value="1"/>
</dbReference>
<dbReference type="GO" id="GO:0016020">
    <property type="term" value="C:membrane"/>
    <property type="evidence" value="ECO:0007669"/>
    <property type="project" value="UniProtKB-SubCell"/>
</dbReference>
<evidence type="ECO:0000256" key="4">
    <source>
        <dbReference type="ARBA" id="ARBA00022989"/>
    </source>
</evidence>
<dbReference type="CDD" id="cd15904">
    <property type="entry name" value="TSPO_MBR"/>
    <property type="match status" value="1"/>
</dbReference>